<feature type="transmembrane region" description="Helical" evidence="1">
    <location>
        <begin position="32"/>
        <end position="52"/>
    </location>
</feature>
<keyword evidence="3" id="KW-1185">Reference proteome</keyword>
<reference evidence="2" key="1">
    <citation type="journal article" date="2022" name="Front. Genet.">
        <title>Chromosome-Scale Assembly of the Dendrobium nobile Genome Provides Insights Into the Molecular Mechanism of the Biosynthesis of the Medicinal Active Ingredient of Dendrobium.</title>
        <authorList>
            <person name="Xu Q."/>
            <person name="Niu S.-C."/>
            <person name="Li K.-L."/>
            <person name="Zheng P.-J."/>
            <person name="Zhang X.-J."/>
            <person name="Jia Y."/>
            <person name="Liu Y."/>
            <person name="Niu Y.-X."/>
            <person name="Yu L.-H."/>
            <person name="Chen D.-F."/>
            <person name="Zhang G.-Q."/>
        </authorList>
    </citation>
    <scope>NUCLEOTIDE SEQUENCE</scope>
    <source>
        <tissue evidence="2">Leaf</tissue>
    </source>
</reference>
<protein>
    <submittedName>
        <fullName evidence="2">Uncharacterized protein</fullName>
    </submittedName>
</protein>
<evidence type="ECO:0000313" key="3">
    <source>
        <dbReference type="Proteomes" id="UP000829196"/>
    </source>
</evidence>
<evidence type="ECO:0000313" key="2">
    <source>
        <dbReference type="EMBL" id="KAI0528857.1"/>
    </source>
</evidence>
<keyword evidence="1" id="KW-1133">Transmembrane helix</keyword>
<organism evidence="2 3">
    <name type="scientific">Dendrobium nobile</name>
    <name type="common">Orchid</name>
    <dbReference type="NCBI Taxonomy" id="94219"/>
    <lineage>
        <taxon>Eukaryota</taxon>
        <taxon>Viridiplantae</taxon>
        <taxon>Streptophyta</taxon>
        <taxon>Embryophyta</taxon>
        <taxon>Tracheophyta</taxon>
        <taxon>Spermatophyta</taxon>
        <taxon>Magnoliopsida</taxon>
        <taxon>Liliopsida</taxon>
        <taxon>Asparagales</taxon>
        <taxon>Orchidaceae</taxon>
        <taxon>Epidendroideae</taxon>
        <taxon>Malaxideae</taxon>
        <taxon>Dendrobiinae</taxon>
        <taxon>Dendrobium</taxon>
    </lineage>
</organism>
<proteinExistence type="predicted"/>
<keyword evidence="1" id="KW-0472">Membrane</keyword>
<dbReference type="Proteomes" id="UP000829196">
    <property type="component" value="Unassembled WGS sequence"/>
</dbReference>
<name>A0A8T3C767_DENNO</name>
<dbReference type="SMR" id="A0A8T3C767"/>
<gene>
    <name evidence="2" type="ORF">KFK09_001400</name>
</gene>
<keyword evidence="1" id="KW-0812">Transmembrane</keyword>
<sequence>MFFKYGDSNSERRGGLSAGLGFYIGSPAGLQLFLDASVMAFSAFIAFVNIILKLNRSCSRVSKKLQKEISFVHILKSFYH</sequence>
<accession>A0A8T3C767</accession>
<comment type="caution">
    <text evidence="2">The sequence shown here is derived from an EMBL/GenBank/DDBJ whole genome shotgun (WGS) entry which is preliminary data.</text>
</comment>
<evidence type="ECO:0000256" key="1">
    <source>
        <dbReference type="SAM" id="Phobius"/>
    </source>
</evidence>
<dbReference type="AlphaFoldDB" id="A0A8T3C767"/>
<dbReference type="EMBL" id="JAGYWB010000002">
    <property type="protein sequence ID" value="KAI0528857.1"/>
    <property type="molecule type" value="Genomic_DNA"/>
</dbReference>